<comment type="caution">
    <text evidence="1">The sequence shown here is derived from an EMBL/GenBank/DDBJ whole genome shotgun (WGS) entry which is preliminary data.</text>
</comment>
<evidence type="ECO:0000313" key="2">
    <source>
        <dbReference type="Proteomes" id="UP001148662"/>
    </source>
</evidence>
<evidence type="ECO:0000313" key="1">
    <source>
        <dbReference type="EMBL" id="KAJ3545462.1"/>
    </source>
</evidence>
<gene>
    <name evidence="1" type="ORF">NM688_g5624</name>
</gene>
<keyword evidence="2" id="KW-1185">Reference proteome</keyword>
<reference evidence="1" key="1">
    <citation type="submission" date="2022-07" db="EMBL/GenBank/DDBJ databases">
        <title>Genome Sequence of Phlebia brevispora.</title>
        <authorList>
            <person name="Buettner E."/>
        </authorList>
    </citation>
    <scope>NUCLEOTIDE SEQUENCE</scope>
    <source>
        <strain evidence="1">MPL23</strain>
    </source>
</reference>
<name>A0ACC1SST2_9APHY</name>
<sequence length="277" mass="30909">MMDTTTTTVKSSEMHVLEERINLLTDLSARVEKLRHAPAVLRLPSKSSLATNVLATPPATLLREGFEQLKDLSERLKSESTQNALKAAKDSEANDSTNLALGNKRRNLKRTRLPSPESPQPFRAFQPKSTSLSFPPQADPPLRKEALVKYIKEFNRKRTGSRLHVWCASSRPHDGELPSPLVIRFTIRDVVVVYLTLGFVAPDSTIIVEGATAFGPREKVELIIAIAWTTLTLVQKPPHSQSDYAVYQILSQQIAKLLQTQPRVAFQQIVVRTPLVC</sequence>
<organism evidence="1 2">
    <name type="scientific">Phlebia brevispora</name>
    <dbReference type="NCBI Taxonomy" id="194682"/>
    <lineage>
        <taxon>Eukaryota</taxon>
        <taxon>Fungi</taxon>
        <taxon>Dikarya</taxon>
        <taxon>Basidiomycota</taxon>
        <taxon>Agaricomycotina</taxon>
        <taxon>Agaricomycetes</taxon>
        <taxon>Polyporales</taxon>
        <taxon>Meruliaceae</taxon>
        <taxon>Phlebia</taxon>
    </lineage>
</organism>
<dbReference type="EMBL" id="JANHOG010001056">
    <property type="protein sequence ID" value="KAJ3545462.1"/>
    <property type="molecule type" value="Genomic_DNA"/>
</dbReference>
<accession>A0ACC1SST2</accession>
<dbReference type="Proteomes" id="UP001148662">
    <property type="component" value="Unassembled WGS sequence"/>
</dbReference>
<proteinExistence type="predicted"/>
<protein>
    <submittedName>
        <fullName evidence="1">Uncharacterized protein</fullName>
    </submittedName>
</protein>